<dbReference type="KEGG" id="mmc:Mmcs_1135"/>
<dbReference type="AlphaFoldDB" id="A0A5Q5BG92"/>
<gene>
    <name evidence="1" type="ordered locus">Mmcs_1135</name>
</gene>
<dbReference type="Pfam" id="PF10824">
    <property type="entry name" value="T7SS_ESX_EspC"/>
    <property type="match status" value="1"/>
</dbReference>
<reference evidence="1" key="1">
    <citation type="submission" date="2006-06" db="EMBL/GenBank/DDBJ databases">
        <title>Complete sequence of chromosome of Mycobacterium sp. MCS.</title>
        <authorList>
            <consortium name="US DOE Joint Genome Institute"/>
            <person name="Copeland A."/>
            <person name="Lucas S."/>
            <person name="Lapidus A."/>
            <person name="Barry K."/>
            <person name="Detter J.C."/>
            <person name="Glavina del Rio T."/>
            <person name="Hammon N."/>
            <person name="Israni S."/>
            <person name="Dalin E."/>
            <person name="Tice H."/>
            <person name="Pitluck S."/>
            <person name="Martinez M."/>
            <person name="Schmutz J."/>
            <person name="Larimer F."/>
            <person name="Land M."/>
            <person name="Hauser L."/>
            <person name="Kyrpides N."/>
            <person name="Kim E."/>
            <person name="Miller C.D."/>
            <person name="Hughes J.E."/>
            <person name="Anderson A.J."/>
            <person name="Sims R.C."/>
            <person name="Richardson P."/>
        </authorList>
    </citation>
    <scope>NUCLEOTIDE SEQUENCE [LARGE SCALE GENOMIC DNA]</scope>
    <source>
        <strain evidence="1">MCS</strain>
    </source>
</reference>
<name>A0A5Q5BG92_MYCSS</name>
<accession>A0A5Q5BG92</accession>
<proteinExistence type="predicted"/>
<evidence type="ECO:0008006" key="2">
    <source>
        <dbReference type="Google" id="ProtNLM"/>
    </source>
</evidence>
<sequence length="101" mass="10170">MGAVRAARVDGAALVSIAGQYDAVANIVESAVGTHLSALSFDGSAAGRDHTAHGEALRAALDDVVVALRGWARSAGGVASELRASAVRYAQADADAALRVR</sequence>
<dbReference type="InterPro" id="IPR022536">
    <property type="entry name" value="EspC"/>
</dbReference>
<dbReference type="EMBL" id="CP000384">
    <property type="protein sequence ID" value="ABG07248.1"/>
    <property type="molecule type" value="Genomic_DNA"/>
</dbReference>
<protein>
    <recommendedName>
        <fullName evidence="2">ESX-1 secretion-associated protein</fullName>
    </recommendedName>
</protein>
<evidence type="ECO:0000313" key="1">
    <source>
        <dbReference type="EMBL" id="ABG07248.1"/>
    </source>
</evidence>
<organism evidence="1">
    <name type="scientific">Mycobacterium sp. (strain MCS)</name>
    <dbReference type="NCBI Taxonomy" id="164756"/>
    <lineage>
        <taxon>Bacteria</taxon>
        <taxon>Bacillati</taxon>
        <taxon>Actinomycetota</taxon>
        <taxon>Actinomycetes</taxon>
        <taxon>Mycobacteriales</taxon>
        <taxon>Mycobacteriaceae</taxon>
        <taxon>Mycobacterium</taxon>
    </lineage>
</organism>
<dbReference type="GO" id="GO:0009306">
    <property type="term" value="P:protein secretion"/>
    <property type="evidence" value="ECO:0007669"/>
    <property type="project" value="InterPro"/>
</dbReference>